<accession>A0A926D693</accession>
<feature type="domain" description="HTH tetR-type" evidence="3">
    <location>
        <begin position="5"/>
        <end position="63"/>
    </location>
</feature>
<protein>
    <submittedName>
        <fullName evidence="4">TetR family transcriptional regulator</fullName>
    </submittedName>
</protein>
<keyword evidence="1 2" id="KW-0238">DNA-binding</keyword>
<dbReference type="EMBL" id="JACRSR010000005">
    <property type="protein sequence ID" value="MBC8532207.1"/>
    <property type="molecule type" value="Genomic_DNA"/>
</dbReference>
<evidence type="ECO:0000313" key="5">
    <source>
        <dbReference type="Proteomes" id="UP000623172"/>
    </source>
</evidence>
<dbReference type="Gene3D" id="1.10.357.10">
    <property type="entry name" value="Tetracycline Repressor, domain 2"/>
    <property type="match status" value="1"/>
</dbReference>
<dbReference type="InterPro" id="IPR009057">
    <property type="entry name" value="Homeodomain-like_sf"/>
</dbReference>
<sequence length="208" mass="23514">MDGYEEKRRLLFQKALELFEKTGNVTIRQLAQEANMNISAVNYYYRNKENLVKDIQAYIMDSLVSMTAEADKLDVSPREKLEALLKNFMDYLIASPGVARFLYSILGKQDELSVNMLWDAIDGPTPIFCMRMIREETGIENPAILFHRYLAAMCSLIPSAAFGMMGGLLEAQMSDRFKVLFPVGGGGNIHEFVDAYMNSLMVMLLAPQ</sequence>
<keyword evidence="5" id="KW-1185">Reference proteome</keyword>
<dbReference type="GO" id="GO:0003677">
    <property type="term" value="F:DNA binding"/>
    <property type="evidence" value="ECO:0007669"/>
    <property type="project" value="UniProtKB-UniRule"/>
</dbReference>
<dbReference type="InterPro" id="IPR050624">
    <property type="entry name" value="HTH-type_Tx_Regulator"/>
</dbReference>
<evidence type="ECO:0000259" key="3">
    <source>
        <dbReference type="PROSITE" id="PS50977"/>
    </source>
</evidence>
<dbReference type="PROSITE" id="PS50977">
    <property type="entry name" value="HTH_TETR_2"/>
    <property type="match status" value="1"/>
</dbReference>
<evidence type="ECO:0000256" key="1">
    <source>
        <dbReference type="ARBA" id="ARBA00023125"/>
    </source>
</evidence>
<evidence type="ECO:0000313" key="4">
    <source>
        <dbReference type="EMBL" id="MBC8532207.1"/>
    </source>
</evidence>
<dbReference type="AlphaFoldDB" id="A0A926D693"/>
<reference evidence="4" key="1">
    <citation type="submission" date="2020-08" db="EMBL/GenBank/DDBJ databases">
        <title>Genome public.</title>
        <authorList>
            <person name="Liu C."/>
            <person name="Sun Q."/>
        </authorList>
    </citation>
    <scope>NUCLEOTIDE SEQUENCE</scope>
    <source>
        <strain evidence="4">NSJ-53</strain>
    </source>
</reference>
<dbReference type="Pfam" id="PF00440">
    <property type="entry name" value="TetR_N"/>
    <property type="match status" value="1"/>
</dbReference>
<feature type="DNA-binding region" description="H-T-H motif" evidence="2">
    <location>
        <begin position="26"/>
        <end position="45"/>
    </location>
</feature>
<proteinExistence type="predicted"/>
<dbReference type="PANTHER" id="PTHR43479">
    <property type="entry name" value="ACREF/ENVCD OPERON REPRESSOR-RELATED"/>
    <property type="match status" value="1"/>
</dbReference>
<dbReference type="SUPFAM" id="SSF46689">
    <property type="entry name" value="Homeodomain-like"/>
    <property type="match status" value="1"/>
</dbReference>
<organism evidence="4 5">
    <name type="scientific">Gehongia tenuis</name>
    <dbReference type="NCBI Taxonomy" id="2763655"/>
    <lineage>
        <taxon>Bacteria</taxon>
        <taxon>Bacillati</taxon>
        <taxon>Bacillota</taxon>
        <taxon>Clostridia</taxon>
        <taxon>Christensenellales</taxon>
        <taxon>Christensenellaceae</taxon>
        <taxon>Gehongia</taxon>
    </lineage>
</organism>
<name>A0A926D693_9FIRM</name>
<dbReference type="RefSeq" id="WP_249317322.1">
    <property type="nucleotide sequence ID" value="NZ_JACRSR010000005.1"/>
</dbReference>
<evidence type="ECO:0000256" key="2">
    <source>
        <dbReference type="PROSITE-ProRule" id="PRU00335"/>
    </source>
</evidence>
<comment type="caution">
    <text evidence="4">The sequence shown here is derived from an EMBL/GenBank/DDBJ whole genome shotgun (WGS) entry which is preliminary data.</text>
</comment>
<gene>
    <name evidence="4" type="ORF">H8696_10160</name>
</gene>
<dbReference type="Proteomes" id="UP000623172">
    <property type="component" value="Unassembled WGS sequence"/>
</dbReference>
<dbReference type="InterPro" id="IPR001647">
    <property type="entry name" value="HTH_TetR"/>
</dbReference>
<dbReference type="PANTHER" id="PTHR43479:SF11">
    <property type="entry name" value="ACREF_ENVCD OPERON REPRESSOR-RELATED"/>
    <property type="match status" value="1"/>
</dbReference>